<proteinExistence type="predicted"/>
<dbReference type="RefSeq" id="WP_285578168.1">
    <property type="nucleotide sequence ID" value="NZ_BSDE01000018.1"/>
</dbReference>
<organism evidence="1 2">
    <name type="scientific">Geothrix limicola</name>
    <dbReference type="NCBI Taxonomy" id="2927978"/>
    <lineage>
        <taxon>Bacteria</taxon>
        <taxon>Pseudomonadati</taxon>
        <taxon>Acidobacteriota</taxon>
        <taxon>Holophagae</taxon>
        <taxon>Holophagales</taxon>
        <taxon>Holophagaceae</taxon>
        <taxon>Geothrix</taxon>
    </lineage>
</organism>
<comment type="caution">
    <text evidence="1">The sequence shown here is derived from an EMBL/GenBank/DDBJ whole genome shotgun (WGS) entry which is preliminary data.</text>
</comment>
<evidence type="ECO:0000313" key="1">
    <source>
        <dbReference type="EMBL" id="GLH75090.1"/>
    </source>
</evidence>
<gene>
    <name evidence="1" type="ORF">GETHLI_35930</name>
</gene>
<keyword evidence="2" id="KW-1185">Reference proteome</keyword>
<dbReference type="Proteomes" id="UP001165069">
    <property type="component" value="Unassembled WGS sequence"/>
</dbReference>
<evidence type="ECO:0000313" key="2">
    <source>
        <dbReference type="Proteomes" id="UP001165069"/>
    </source>
</evidence>
<sequence>MPILAPIMVLICMNPPQVAPVSILKPGLYLSNAYIEMLKKTRSPYWCCKHDQAPQIQLEVSNTKTNIWFCWGFHESDTAQVLNQDGSTTRLDGVAKTDRLRIAPSDPTSFSVLSPRNATGQYSWVNSEEQFFRTYTVAGNYQDSYGRSYVFGVDGKGVFPNRTFTYSVGHEFVEVFFDCMYVEGATWGFESEGDILRIYECTDSEGPPVRNKKPFLTLKRLNP</sequence>
<dbReference type="EMBL" id="BSDE01000018">
    <property type="protein sequence ID" value="GLH75090.1"/>
    <property type="molecule type" value="Genomic_DNA"/>
</dbReference>
<protein>
    <submittedName>
        <fullName evidence="1">Uncharacterized protein</fullName>
    </submittedName>
</protein>
<reference evidence="1 2" key="1">
    <citation type="journal article" date="2023" name="Antonie Van Leeuwenhoek">
        <title>Mesoterricola silvestris gen. nov., sp. nov., Mesoterricola sediminis sp. nov., Geothrix oryzae sp. nov., Geothrix edaphica sp. nov., Geothrix rubra sp. nov., and Geothrix limicola sp. nov., six novel members of Acidobacteriota isolated from soils.</title>
        <authorList>
            <person name="Itoh H."/>
            <person name="Sugisawa Y."/>
            <person name="Mise K."/>
            <person name="Xu Z."/>
            <person name="Kuniyasu M."/>
            <person name="Ushijima N."/>
            <person name="Kawano K."/>
            <person name="Kobayashi E."/>
            <person name="Shiratori Y."/>
            <person name="Masuda Y."/>
            <person name="Senoo K."/>
        </authorList>
    </citation>
    <scope>NUCLEOTIDE SEQUENCE [LARGE SCALE GENOMIC DNA]</scope>
    <source>
        <strain evidence="1 2">Red804</strain>
    </source>
</reference>
<name>A0ABQ5QLK0_9BACT</name>
<accession>A0ABQ5QLK0</accession>